<evidence type="ECO:0000313" key="3">
    <source>
        <dbReference type="Proteomes" id="UP000256763"/>
    </source>
</evidence>
<keyword evidence="1" id="KW-0812">Transmembrane</keyword>
<sequence length="353" mass="38511">MTGIVVAGFADVFGAMADIKRRNAQLTRGNRAAADGFAAQGIGGIIGGAGGFMVATHALRTGSVALVSPVGWMLVIVGALVAIGAGFYIARNLRTPIEHWLQHCYWGEQPYAADNKLAERGRPTVYFGSWKDDPQAEIKEFFEIVYGFELKLLWRQFRRRRNHDFGPSEIPLSTRHYGDIKPEDLSDELDRPGEGLSIEVALPNQTEGHGGVYLRLTFQAPPPGAELGGRELEEVVFIGGRSDDNGVDGLPLISRNGSGSESTFQVPRGQPVRLRIAEADNGLVVMRWFIHAMHLPAGARSARVEIVYDPYGDRRGVIPSYDVLEATVSAPITHRPGELSYGVRKTSYGIELA</sequence>
<keyword evidence="1" id="KW-1133">Transmembrane helix</keyword>
<dbReference type="AlphaFoldDB" id="A0A3E0WV26"/>
<accession>A0A3E0WV26</accession>
<evidence type="ECO:0000313" key="2">
    <source>
        <dbReference type="EMBL" id="RFA36834.1"/>
    </source>
</evidence>
<feature type="transmembrane region" description="Helical" evidence="1">
    <location>
        <begin position="37"/>
        <end position="58"/>
    </location>
</feature>
<gene>
    <name evidence="2" type="ORF">CAL65_09940</name>
</gene>
<dbReference type="EMBL" id="NFZW01000008">
    <property type="protein sequence ID" value="RFA36834.1"/>
    <property type="molecule type" value="Genomic_DNA"/>
</dbReference>
<feature type="transmembrane region" description="Helical" evidence="1">
    <location>
        <begin position="70"/>
        <end position="90"/>
    </location>
</feature>
<keyword evidence="1" id="KW-0472">Membrane</keyword>
<comment type="caution">
    <text evidence="2">The sequence shown here is derived from an EMBL/GenBank/DDBJ whole genome shotgun (WGS) entry which is preliminary data.</text>
</comment>
<dbReference type="OrthoDB" id="6339631at2"/>
<evidence type="ECO:0000256" key="1">
    <source>
        <dbReference type="SAM" id="Phobius"/>
    </source>
</evidence>
<organism evidence="2 3">
    <name type="scientific">Alkalilimnicola ehrlichii</name>
    <dbReference type="NCBI Taxonomy" id="351052"/>
    <lineage>
        <taxon>Bacteria</taxon>
        <taxon>Pseudomonadati</taxon>
        <taxon>Pseudomonadota</taxon>
        <taxon>Gammaproteobacteria</taxon>
        <taxon>Chromatiales</taxon>
        <taxon>Ectothiorhodospiraceae</taxon>
        <taxon>Alkalilimnicola</taxon>
    </lineage>
</organism>
<dbReference type="RefSeq" id="WP_116302094.1">
    <property type="nucleotide sequence ID" value="NZ_NFZV01000008.1"/>
</dbReference>
<keyword evidence="3" id="KW-1185">Reference proteome</keyword>
<protein>
    <submittedName>
        <fullName evidence="2">Uncharacterized protein</fullName>
    </submittedName>
</protein>
<proteinExistence type="predicted"/>
<name>A0A3E0WV26_9GAMM</name>
<dbReference type="Proteomes" id="UP000256763">
    <property type="component" value="Unassembled WGS sequence"/>
</dbReference>
<reference evidence="3" key="1">
    <citation type="submission" date="2017-05" db="EMBL/GenBank/DDBJ databases">
        <authorList>
            <person name="Sharma S."/>
            <person name="Sidhu C."/>
            <person name="Pinnaka A.K."/>
        </authorList>
    </citation>
    <scope>NUCLEOTIDE SEQUENCE [LARGE SCALE GENOMIC DNA]</scope>
    <source>
        <strain evidence="3">AK93</strain>
    </source>
</reference>